<dbReference type="PANTHER" id="PTHR14218:SF15">
    <property type="entry name" value="TRIPEPTIDYL-PEPTIDASE 1"/>
    <property type="match status" value="1"/>
</dbReference>
<dbReference type="AlphaFoldDB" id="A0A7Y0L5Z1"/>
<dbReference type="InterPro" id="IPR030400">
    <property type="entry name" value="Sedolisin_dom"/>
</dbReference>
<dbReference type="InterPro" id="IPR000209">
    <property type="entry name" value="Peptidase_S8/S53_dom"/>
</dbReference>
<evidence type="ECO:0000256" key="3">
    <source>
        <dbReference type="ARBA" id="ARBA00022723"/>
    </source>
</evidence>
<reference evidence="9 10" key="1">
    <citation type="submission" date="2020-04" db="EMBL/GenBank/DDBJ databases">
        <authorList>
            <person name="Zhang R."/>
            <person name="Schippers A."/>
        </authorList>
    </citation>
    <scope>NUCLEOTIDE SEQUENCE [LARGE SCALE GENOMIC DNA]</scope>
    <source>
        <strain evidence="9 10">DSM 109850</strain>
    </source>
</reference>
<evidence type="ECO:0000256" key="4">
    <source>
        <dbReference type="ARBA" id="ARBA00022801"/>
    </source>
</evidence>
<keyword evidence="6" id="KW-0106">Calcium</keyword>
<dbReference type="Proteomes" id="UP000533476">
    <property type="component" value="Unassembled WGS sequence"/>
</dbReference>
<dbReference type="GO" id="GO:0004252">
    <property type="term" value="F:serine-type endopeptidase activity"/>
    <property type="evidence" value="ECO:0007669"/>
    <property type="project" value="InterPro"/>
</dbReference>
<organism evidence="9 10">
    <name type="scientific">Sulfobacillus harzensis</name>
    <dbReference type="NCBI Taxonomy" id="2729629"/>
    <lineage>
        <taxon>Bacteria</taxon>
        <taxon>Bacillati</taxon>
        <taxon>Bacillota</taxon>
        <taxon>Clostridia</taxon>
        <taxon>Eubacteriales</taxon>
        <taxon>Clostridiales Family XVII. Incertae Sedis</taxon>
        <taxon>Sulfobacillus</taxon>
    </lineage>
</organism>
<evidence type="ECO:0000256" key="5">
    <source>
        <dbReference type="ARBA" id="ARBA00022825"/>
    </source>
</evidence>
<gene>
    <name evidence="9" type="ORF">HIJ39_09185</name>
</gene>
<evidence type="ECO:0000256" key="7">
    <source>
        <dbReference type="ARBA" id="ARBA00023145"/>
    </source>
</evidence>
<dbReference type="GO" id="GO:0046872">
    <property type="term" value="F:metal ion binding"/>
    <property type="evidence" value="ECO:0007669"/>
    <property type="project" value="UniProtKB-KW"/>
</dbReference>
<evidence type="ECO:0000256" key="1">
    <source>
        <dbReference type="ARBA" id="ARBA00001913"/>
    </source>
</evidence>
<evidence type="ECO:0000313" key="10">
    <source>
        <dbReference type="Proteomes" id="UP000533476"/>
    </source>
</evidence>
<keyword evidence="7" id="KW-0865">Zymogen</keyword>
<comment type="cofactor">
    <cofactor evidence="1">
        <name>Ca(2+)</name>
        <dbReference type="ChEBI" id="CHEBI:29108"/>
    </cofactor>
</comment>
<dbReference type="EMBL" id="JABBVZ010000025">
    <property type="protein sequence ID" value="NMP22524.1"/>
    <property type="molecule type" value="Genomic_DNA"/>
</dbReference>
<dbReference type="Pfam" id="PF00082">
    <property type="entry name" value="Peptidase_S8"/>
    <property type="match status" value="1"/>
</dbReference>
<dbReference type="PROSITE" id="PS51695">
    <property type="entry name" value="SEDOLISIN"/>
    <property type="match status" value="1"/>
</dbReference>
<dbReference type="SMART" id="SM00944">
    <property type="entry name" value="Pro-kuma_activ"/>
    <property type="match status" value="1"/>
</dbReference>
<proteinExistence type="predicted"/>
<keyword evidence="5" id="KW-0720">Serine protease</keyword>
<protein>
    <submittedName>
        <fullName evidence="9">S8 family serine peptidase</fullName>
    </submittedName>
</protein>
<evidence type="ECO:0000256" key="2">
    <source>
        <dbReference type="ARBA" id="ARBA00022670"/>
    </source>
</evidence>
<dbReference type="PROSITE" id="PS00138">
    <property type="entry name" value="SUBTILASE_SER"/>
    <property type="match status" value="1"/>
</dbReference>
<feature type="domain" description="Peptidase S53" evidence="8">
    <location>
        <begin position="164"/>
        <end position="524"/>
    </location>
</feature>
<comment type="caution">
    <text evidence="9">The sequence shown here is derived from an EMBL/GenBank/DDBJ whole genome shotgun (WGS) entry which is preliminary data.</text>
</comment>
<sequence>MRLSGHLVPNSRPGGWSTSLIGHNHIEIGVALSPVDFEAAHRAMRDRGRAWSREELSQQHGIPGDVREKLRQWLTSNGLTMTAESPFILWLEGTFEAAERTFDMGFEYRQDGNRRLYRPSREPDVPSWAIPWIAGIVGLENVAQLEPRFRTPTDSAQLANGGQGFFPQDLKTAYSFPRPYDGTGQTIGLLEFSNGYSTSDVQSFWQSMNIPAPHLEFVSVDGTPNDGGVNSYDMEATLDVEWAGAMAPGARLVVYEASSGTSDQAFGASVLKALDYAIHDTTHKPSVLSISYGDGESRFPTSEMKAWDAAMQEGALLGITTFVASGDQGAYGLHGMGWPIPHVDAPANCPHAVAVGGTHLVLNANGSIQSETGWTDTNNNGASGGGISQVFAVPSYQSGLSLPVKAGDKPGRGVPDVAANADPDTGYAVVFQGSPTVIGGTSAACPLWAALAACINQARTLNRKGPLGFANPDLYNLGGTSAFHDITSGNNSYNMVEGYQCGPGWDAVTGWGSPEAIRLTGELS</sequence>
<dbReference type="InterPro" id="IPR023828">
    <property type="entry name" value="Peptidase_S8_Ser-AS"/>
</dbReference>
<dbReference type="InterPro" id="IPR036852">
    <property type="entry name" value="Peptidase_S8/S53_dom_sf"/>
</dbReference>
<dbReference type="CDD" id="cd04056">
    <property type="entry name" value="Peptidases_S53"/>
    <property type="match status" value="1"/>
</dbReference>
<evidence type="ECO:0000259" key="8">
    <source>
        <dbReference type="PROSITE" id="PS51695"/>
    </source>
</evidence>
<dbReference type="SUPFAM" id="SSF52743">
    <property type="entry name" value="Subtilisin-like"/>
    <property type="match status" value="1"/>
</dbReference>
<keyword evidence="4" id="KW-0378">Hydrolase</keyword>
<dbReference type="GO" id="GO:0006508">
    <property type="term" value="P:proteolysis"/>
    <property type="evidence" value="ECO:0007669"/>
    <property type="project" value="UniProtKB-KW"/>
</dbReference>
<dbReference type="PANTHER" id="PTHR14218">
    <property type="entry name" value="PROTEASE S8 TRIPEPTIDYL PEPTIDASE I CLN2"/>
    <property type="match status" value="1"/>
</dbReference>
<dbReference type="GO" id="GO:0008240">
    <property type="term" value="F:tripeptidyl-peptidase activity"/>
    <property type="evidence" value="ECO:0007669"/>
    <property type="project" value="TreeGrafter"/>
</dbReference>
<dbReference type="Gene3D" id="3.40.50.200">
    <property type="entry name" value="Peptidase S8/S53 domain"/>
    <property type="match status" value="1"/>
</dbReference>
<dbReference type="InterPro" id="IPR015366">
    <property type="entry name" value="S53_propep"/>
</dbReference>
<dbReference type="Pfam" id="PF09286">
    <property type="entry name" value="Pro-kuma_activ"/>
    <property type="match status" value="1"/>
</dbReference>
<dbReference type="InterPro" id="IPR050819">
    <property type="entry name" value="Tripeptidyl-peptidase_I"/>
</dbReference>
<keyword evidence="10" id="KW-1185">Reference proteome</keyword>
<keyword evidence="2" id="KW-0645">Protease</keyword>
<keyword evidence="3" id="KW-0479">Metal-binding</keyword>
<dbReference type="RefSeq" id="WP_169098928.1">
    <property type="nucleotide sequence ID" value="NZ_JABBVZ010000025.1"/>
</dbReference>
<accession>A0A7Y0L5Z1</accession>
<dbReference type="SUPFAM" id="SSF54897">
    <property type="entry name" value="Protease propeptides/inhibitors"/>
    <property type="match status" value="1"/>
</dbReference>
<evidence type="ECO:0000256" key="6">
    <source>
        <dbReference type="ARBA" id="ARBA00022837"/>
    </source>
</evidence>
<evidence type="ECO:0000313" key="9">
    <source>
        <dbReference type="EMBL" id="NMP22524.1"/>
    </source>
</evidence>
<name>A0A7Y0L5Z1_9FIRM</name>